<keyword evidence="3 5" id="KW-1133">Transmembrane helix</keyword>
<dbReference type="Pfam" id="PF00924">
    <property type="entry name" value="MS_channel_2nd"/>
    <property type="match status" value="1"/>
</dbReference>
<dbReference type="Proteomes" id="UP001235064">
    <property type="component" value="Unassembled WGS sequence"/>
</dbReference>
<reference evidence="7 8" key="1">
    <citation type="submission" date="2023-06" db="EMBL/GenBank/DDBJ databases">
        <title>Microbacterium sp. nov., isolated from a waste landfill.</title>
        <authorList>
            <person name="Wen W."/>
        </authorList>
    </citation>
    <scope>NUCLEOTIDE SEQUENCE [LARGE SCALE GENOMIC DNA]</scope>
    <source>
        <strain evidence="7 8">ASV49</strain>
    </source>
</reference>
<evidence type="ECO:0000256" key="1">
    <source>
        <dbReference type="ARBA" id="ARBA00004370"/>
    </source>
</evidence>
<dbReference type="PANTHER" id="PTHR30221:SF1">
    <property type="entry name" value="SMALL-CONDUCTANCE MECHANOSENSITIVE CHANNEL"/>
    <property type="match status" value="1"/>
</dbReference>
<keyword evidence="4 5" id="KW-0472">Membrane</keyword>
<evidence type="ECO:0000313" key="8">
    <source>
        <dbReference type="Proteomes" id="UP001235064"/>
    </source>
</evidence>
<dbReference type="InterPro" id="IPR023408">
    <property type="entry name" value="MscS_beta-dom_sf"/>
</dbReference>
<comment type="caution">
    <text evidence="7">The sequence shown here is derived from an EMBL/GenBank/DDBJ whole genome shotgun (WGS) entry which is preliminary data.</text>
</comment>
<dbReference type="Gene3D" id="2.30.30.60">
    <property type="match status" value="1"/>
</dbReference>
<dbReference type="PANTHER" id="PTHR30221">
    <property type="entry name" value="SMALL-CONDUCTANCE MECHANOSENSITIVE CHANNEL"/>
    <property type="match status" value="1"/>
</dbReference>
<proteinExistence type="predicted"/>
<sequence length="283" mass="29687">MSATPNPEVTAVTSVLNSINWWQLAAAVSTVILGWILGVIARRAVLAILARASGISPGAAELIARIVKYTIVLFAVGLALVFLGANVQPLLAITLIIVVVVVLMLRGVADNFAAGVLLQSRHAVKPGDRLEVDGPTGSLVGTVKEVNARSVILVTLDGRTAHIPSTVLTTGVLVNHSTHGARRSSVDVRVERRGAGVQDIVDMLEAAMDLEGVHEHPKAEAVVTSITPVRVAAELRFWHHPARRVKMTAAVVRSASDALEAAGHKATVTSGDQFGPIIPADPV</sequence>
<name>A0ABT7MTE1_9MICO</name>
<dbReference type="Gene3D" id="1.10.287.1260">
    <property type="match status" value="1"/>
</dbReference>
<evidence type="ECO:0000313" key="7">
    <source>
        <dbReference type="EMBL" id="MDL9977719.1"/>
    </source>
</evidence>
<keyword evidence="8" id="KW-1185">Reference proteome</keyword>
<dbReference type="InterPro" id="IPR010920">
    <property type="entry name" value="LSM_dom_sf"/>
</dbReference>
<feature type="transmembrane region" description="Helical" evidence="5">
    <location>
        <begin position="62"/>
        <end position="84"/>
    </location>
</feature>
<dbReference type="SUPFAM" id="SSF50182">
    <property type="entry name" value="Sm-like ribonucleoproteins"/>
    <property type="match status" value="1"/>
</dbReference>
<protein>
    <submittedName>
        <fullName evidence="7">Mechanosensitive ion channel family protein</fullName>
    </submittedName>
</protein>
<evidence type="ECO:0000256" key="5">
    <source>
        <dbReference type="SAM" id="Phobius"/>
    </source>
</evidence>
<dbReference type="RefSeq" id="WP_286285459.1">
    <property type="nucleotide sequence ID" value="NZ_JASXSZ010000001.1"/>
</dbReference>
<feature type="transmembrane region" description="Helical" evidence="5">
    <location>
        <begin position="20"/>
        <end position="41"/>
    </location>
</feature>
<gene>
    <name evidence="7" type="ORF">QSV35_00095</name>
</gene>
<organism evidence="7 8">
    <name type="scientific">Microbacterium candidum</name>
    <dbReference type="NCBI Taxonomy" id="3041922"/>
    <lineage>
        <taxon>Bacteria</taxon>
        <taxon>Bacillati</taxon>
        <taxon>Actinomycetota</taxon>
        <taxon>Actinomycetes</taxon>
        <taxon>Micrococcales</taxon>
        <taxon>Microbacteriaceae</taxon>
        <taxon>Microbacterium</taxon>
    </lineage>
</organism>
<dbReference type="InterPro" id="IPR006685">
    <property type="entry name" value="MscS_channel_2nd"/>
</dbReference>
<feature type="domain" description="Mechanosensitive ion channel MscS" evidence="6">
    <location>
        <begin position="108"/>
        <end position="177"/>
    </location>
</feature>
<dbReference type="InterPro" id="IPR045275">
    <property type="entry name" value="MscS_archaea/bacteria_type"/>
</dbReference>
<feature type="transmembrane region" description="Helical" evidence="5">
    <location>
        <begin position="90"/>
        <end position="109"/>
    </location>
</feature>
<dbReference type="EMBL" id="JASXSZ010000001">
    <property type="protein sequence ID" value="MDL9977719.1"/>
    <property type="molecule type" value="Genomic_DNA"/>
</dbReference>
<evidence type="ECO:0000256" key="3">
    <source>
        <dbReference type="ARBA" id="ARBA00022989"/>
    </source>
</evidence>
<evidence type="ECO:0000256" key="2">
    <source>
        <dbReference type="ARBA" id="ARBA00022692"/>
    </source>
</evidence>
<evidence type="ECO:0000256" key="4">
    <source>
        <dbReference type="ARBA" id="ARBA00023136"/>
    </source>
</evidence>
<accession>A0ABT7MTE1</accession>
<evidence type="ECO:0000259" key="6">
    <source>
        <dbReference type="Pfam" id="PF00924"/>
    </source>
</evidence>
<comment type="subcellular location">
    <subcellularLocation>
        <location evidence="1">Membrane</location>
    </subcellularLocation>
</comment>
<keyword evidence="2 5" id="KW-0812">Transmembrane</keyword>